<dbReference type="Pfam" id="PF20170">
    <property type="entry name" value="Plexin_RBD"/>
    <property type="match status" value="1"/>
</dbReference>
<sequence length="1311" mass="147430">MQGGTERCRSIVKGSTESGFFLNSLKKKGHDTSVTSFVKCEAMKLTYRNMLPNITVPLEFLQDDHIIDSVEISVFSCSLLAADCSSCMFISSWWSCSWCSGRCSHNCIQSPKDFVCEHPQILSFSPNSGPKEGGTEITINGRDLGSSLDDVRERVFVAGSRCPVIHYEISKKIICRVEKGISVGPLRISVGRTDSRTAESVFLYSFVETHVFSVYPSFAPISGGTKITVYGQNLDVGSKIFVDVGGVPCNNIIRNSTSSLTCVVSRTMAPSKFVQIVVSIDDAVMKVPSPFEFRPDPIVSSVYPLVTFRSGGRTVTVEGSYFDSVLSARMFFISSTIPPFEIVSKPSSCQIQNATIMFCSTPELLPESRTRSTYARFPLGFAMENVTTVRNLGHRIQMRVVPDPEFAPFKGIRIHQGDQPLILDGSHLNEAAEPQDYKIFIGTERCYVTLVDSRQLVCNGPTTQPEATDERDCRHDLQNDYIAVIDHLNQIRVESRSDTFNRLSDTQTDQNLLGSIRIHQGDQPLILDGSHLNEAAEPQDYKIFIGTERCYVTLVDSRQLVCNGPTTQPEATDERVDDDDPIYLLLRQSVLLLKRNLIVGGLPLVSVTVGRIRTELGLIEYADPIATLRLWVLVVTALTALSSLLVLLAFLWKKRRMERERDYRKIQMQMEHLESNVRKECKQAFAELQTSIDCCGDEEYDAMHLTSFVDFLHRLLWEENCWTHSPSLYISTLPVTLAQFDALLSSKQFVFSIVETAESEPAMSLGEKTMLSSLLIAVLLRNFQYCTDIVLSLLTAHIAKSVHAGSSNILFRKSDSVVEKMVSKWLMICLYDSIAQYQAPKYSMLYKALKYQTERGPVDAVTGSARYTINESKLLREIVDGSYVDCLVMNLDGRGPFTVRAIACDTISQLKQKILDYVYKRTPHSQRPSLSSFDLELLCPSRGRMLLSDWSGSSSRKGPTKLNTLSHYEISDQSHIVMVPNEKGMTHYRDSLADSGKSSWSSLDRSSPMYPPSRFYHLSSPSRTITMERRKKIDESIPKSIPEVYLTRLLTSKGTVQKYIEDFVESILFVEKSSYPVVLKRVFDLLDEEAARNGVSDLRLVQQWKSNLYILRVWVHLIKNPKILLDVAESISQDGNLSVVAQTLMDCFSFSEPSLGAHSPSSRLLFAKESIRHIHQYHCSTRKNFINLHVGVLEPLRIDHVLDQKCHTEVARFRPLSSDLFRRIRRQPAVNDEAFVESLNEIANNLCESTRSTVALSELLTWVRGNGVRLVEILSADNGCVNQRLPSRLSQVINLSLDPSDHIYSTILDEP</sequence>
<dbReference type="Proteomes" id="UP000053766">
    <property type="component" value="Unassembled WGS sequence"/>
</dbReference>
<dbReference type="GO" id="GO:0097374">
    <property type="term" value="P:sensory neuron axon guidance"/>
    <property type="evidence" value="ECO:0007669"/>
    <property type="project" value="TreeGrafter"/>
</dbReference>
<dbReference type="GO" id="GO:0007162">
    <property type="term" value="P:negative regulation of cell adhesion"/>
    <property type="evidence" value="ECO:0007669"/>
    <property type="project" value="TreeGrafter"/>
</dbReference>
<dbReference type="PANTHER" id="PTHR22625:SF44">
    <property type="entry name" value="PLEXIN-B"/>
    <property type="match status" value="1"/>
</dbReference>
<keyword evidence="1" id="KW-0812">Transmembrane</keyword>
<name>A0A0D8XVE2_DICVI</name>
<dbReference type="InterPro" id="IPR002909">
    <property type="entry name" value="IPT_dom"/>
</dbReference>
<dbReference type="GO" id="GO:0005886">
    <property type="term" value="C:plasma membrane"/>
    <property type="evidence" value="ECO:0007669"/>
    <property type="project" value="TreeGrafter"/>
</dbReference>
<dbReference type="GO" id="GO:0030334">
    <property type="term" value="P:regulation of cell migration"/>
    <property type="evidence" value="ECO:0007669"/>
    <property type="project" value="TreeGrafter"/>
</dbReference>
<feature type="domain" description="IPT/TIG" evidence="2">
    <location>
        <begin position="296"/>
        <end position="394"/>
    </location>
</feature>
<dbReference type="InterPro" id="IPR014756">
    <property type="entry name" value="Ig_E-set"/>
</dbReference>
<dbReference type="OrthoDB" id="125363at2759"/>
<dbReference type="GO" id="GO:0017154">
    <property type="term" value="F:semaphorin receptor activity"/>
    <property type="evidence" value="ECO:0007669"/>
    <property type="project" value="InterPro"/>
</dbReference>
<dbReference type="GO" id="GO:0050772">
    <property type="term" value="P:positive regulation of axonogenesis"/>
    <property type="evidence" value="ECO:0007669"/>
    <property type="project" value="TreeGrafter"/>
</dbReference>
<dbReference type="PANTHER" id="PTHR22625">
    <property type="entry name" value="PLEXIN"/>
    <property type="match status" value="1"/>
</dbReference>
<evidence type="ECO:0000256" key="1">
    <source>
        <dbReference type="SAM" id="Phobius"/>
    </source>
</evidence>
<accession>A0A0D8XVE2</accession>
<organism evidence="3 4">
    <name type="scientific">Dictyocaulus viviparus</name>
    <name type="common">Bovine lungworm</name>
    <dbReference type="NCBI Taxonomy" id="29172"/>
    <lineage>
        <taxon>Eukaryota</taxon>
        <taxon>Metazoa</taxon>
        <taxon>Ecdysozoa</taxon>
        <taxon>Nematoda</taxon>
        <taxon>Chromadorea</taxon>
        <taxon>Rhabditida</taxon>
        <taxon>Rhabditina</taxon>
        <taxon>Rhabditomorpha</taxon>
        <taxon>Strongyloidea</taxon>
        <taxon>Metastrongylidae</taxon>
        <taxon>Dictyocaulus</taxon>
    </lineage>
</organism>
<keyword evidence="1" id="KW-1133">Transmembrane helix</keyword>
<reference evidence="4" key="2">
    <citation type="journal article" date="2016" name="Sci. Rep.">
        <title>Dictyocaulus viviparus genome, variome and transcriptome elucidate lungworm biology and support future intervention.</title>
        <authorList>
            <person name="McNulty S.N."/>
            <person name="Strube C."/>
            <person name="Rosa B.A."/>
            <person name="Martin J.C."/>
            <person name="Tyagi R."/>
            <person name="Choi Y.J."/>
            <person name="Wang Q."/>
            <person name="Hallsworth Pepin K."/>
            <person name="Zhang X."/>
            <person name="Ozersky P."/>
            <person name="Wilson R.K."/>
            <person name="Sternberg P.W."/>
            <person name="Gasser R.B."/>
            <person name="Mitreva M."/>
        </authorList>
    </citation>
    <scope>NUCLEOTIDE SEQUENCE [LARGE SCALE GENOMIC DNA]</scope>
    <source>
        <strain evidence="4">HannoverDv2000</strain>
    </source>
</reference>
<dbReference type="STRING" id="29172.A0A0D8XVE2"/>
<evidence type="ECO:0000259" key="2">
    <source>
        <dbReference type="SMART" id="SM00429"/>
    </source>
</evidence>
<dbReference type="GO" id="GO:0002116">
    <property type="term" value="C:semaphorin receptor complex"/>
    <property type="evidence" value="ECO:0007669"/>
    <property type="project" value="TreeGrafter"/>
</dbReference>
<dbReference type="Gene3D" id="1.10.506.10">
    <property type="entry name" value="GTPase Activation - p120gap, domain 1"/>
    <property type="match status" value="3"/>
</dbReference>
<dbReference type="SMART" id="SM00429">
    <property type="entry name" value="IPT"/>
    <property type="match status" value="3"/>
</dbReference>
<dbReference type="InterPro" id="IPR008936">
    <property type="entry name" value="Rho_GTPase_activation_prot"/>
</dbReference>
<protein>
    <submittedName>
        <fullName evidence="3">Plexin cytoplasmic region</fullName>
    </submittedName>
</protein>
<reference evidence="3 4" key="1">
    <citation type="submission" date="2013-11" db="EMBL/GenBank/DDBJ databases">
        <title>Draft genome of the bovine lungworm Dictyocaulus viviparus.</title>
        <authorList>
            <person name="Mitreva M."/>
        </authorList>
    </citation>
    <scope>NUCLEOTIDE SEQUENCE [LARGE SCALE GENOMIC DNA]</scope>
    <source>
        <strain evidence="3 4">HannoverDv2000</strain>
    </source>
</reference>
<dbReference type="Pfam" id="PF08337">
    <property type="entry name" value="Plexin_cytopl"/>
    <property type="match status" value="1"/>
</dbReference>
<gene>
    <name evidence="3" type="ORF">DICVIV_05390</name>
</gene>
<keyword evidence="4" id="KW-1185">Reference proteome</keyword>
<dbReference type="Gene3D" id="2.60.40.10">
    <property type="entry name" value="Immunoglobulins"/>
    <property type="match status" value="2"/>
</dbReference>
<dbReference type="InterPro" id="IPR013548">
    <property type="entry name" value="Plexin_cytoplasmic_RasGAP_dom"/>
</dbReference>
<dbReference type="InterPro" id="IPR046800">
    <property type="entry name" value="Plexin_RBD"/>
</dbReference>
<evidence type="ECO:0000313" key="3">
    <source>
        <dbReference type="EMBL" id="KJH48480.1"/>
    </source>
</evidence>
<dbReference type="EMBL" id="KN716266">
    <property type="protein sequence ID" value="KJH48480.1"/>
    <property type="molecule type" value="Genomic_DNA"/>
</dbReference>
<feature type="domain" description="IPT/TIG" evidence="2">
    <location>
        <begin position="118"/>
        <end position="205"/>
    </location>
</feature>
<feature type="transmembrane region" description="Helical" evidence="1">
    <location>
        <begin position="630"/>
        <end position="652"/>
    </location>
</feature>
<dbReference type="InterPro" id="IPR013783">
    <property type="entry name" value="Ig-like_fold"/>
</dbReference>
<evidence type="ECO:0000313" key="4">
    <source>
        <dbReference type="Proteomes" id="UP000053766"/>
    </source>
</evidence>
<dbReference type="InterPro" id="IPR031148">
    <property type="entry name" value="Plexin"/>
</dbReference>
<proteinExistence type="predicted"/>
<keyword evidence="1" id="KW-0472">Membrane</keyword>
<dbReference type="SUPFAM" id="SSF48350">
    <property type="entry name" value="GTPase activation domain, GAP"/>
    <property type="match status" value="1"/>
</dbReference>
<feature type="domain" description="IPT/TIG" evidence="2">
    <location>
        <begin position="208"/>
        <end position="294"/>
    </location>
</feature>
<dbReference type="Gene3D" id="3.10.20.90">
    <property type="entry name" value="Phosphatidylinositol 3-kinase Catalytic Subunit, Chain A, domain 1"/>
    <property type="match status" value="1"/>
</dbReference>
<dbReference type="Pfam" id="PF01833">
    <property type="entry name" value="TIG"/>
    <property type="match status" value="3"/>
</dbReference>
<dbReference type="GO" id="GO:0008360">
    <property type="term" value="P:regulation of cell shape"/>
    <property type="evidence" value="ECO:0007669"/>
    <property type="project" value="TreeGrafter"/>
</dbReference>
<dbReference type="GO" id="GO:0008045">
    <property type="term" value="P:motor neuron axon guidance"/>
    <property type="evidence" value="ECO:0007669"/>
    <property type="project" value="TreeGrafter"/>
</dbReference>
<dbReference type="SUPFAM" id="SSF81296">
    <property type="entry name" value="E set domains"/>
    <property type="match status" value="3"/>
</dbReference>